<dbReference type="SUPFAM" id="SSF52833">
    <property type="entry name" value="Thioredoxin-like"/>
    <property type="match status" value="1"/>
</dbReference>
<dbReference type="Pfam" id="PF14595">
    <property type="entry name" value="Thioredoxin_9"/>
    <property type="match status" value="1"/>
</dbReference>
<dbReference type="AlphaFoldDB" id="A0AAE3LTQ0"/>
<protein>
    <submittedName>
        <fullName evidence="1">Thioredoxin family protein</fullName>
    </submittedName>
</protein>
<dbReference type="InterPro" id="IPR036249">
    <property type="entry name" value="Thioredoxin-like_sf"/>
</dbReference>
<reference evidence="1" key="1">
    <citation type="submission" date="2022-10" db="EMBL/GenBank/DDBJ databases">
        <title>Description of Fervidibacillus gen. nov. in the family Fervidibacillaceae fam. nov. with two species, Fervidibacillus albus sp. nov., and Fervidibacillus halotolerans sp. nov., isolated from tidal flat sediments.</title>
        <authorList>
            <person name="Kwon K.K."/>
            <person name="Yang S.-H."/>
        </authorList>
    </citation>
    <scope>NUCLEOTIDE SEQUENCE</scope>
    <source>
        <strain evidence="1">JCM 19140</strain>
    </source>
</reference>
<sequence>MTLNEWFEKGMTFSQYIEQMTRNKESMLSVYEKLQLSNEQVQQLEGVKERQLRAIALTEDWCGDAMVNNPVLMRIAEAANIDVRFLLRDQNLELMDQYLTNGKSRSIPIYVFLDQEGQEYAVWGPRAAEVQAFVDEERAKLPAQDAPDFLEKQKEMHKKMVKRYMEDETVWQQVTNSIISRLQK</sequence>
<dbReference type="Proteomes" id="UP001209318">
    <property type="component" value="Unassembled WGS sequence"/>
</dbReference>
<dbReference type="EMBL" id="JAOUSF010000004">
    <property type="protein sequence ID" value="MCU9614338.1"/>
    <property type="molecule type" value="Genomic_DNA"/>
</dbReference>
<dbReference type="Gene3D" id="3.40.30.10">
    <property type="entry name" value="Glutaredoxin"/>
    <property type="match status" value="1"/>
</dbReference>
<proteinExistence type="predicted"/>
<keyword evidence="2" id="KW-1185">Reference proteome</keyword>
<evidence type="ECO:0000313" key="1">
    <source>
        <dbReference type="EMBL" id="MCU9614338.1"/>
    </source>
</evidence>
<dbReference type="RefSeq" id="WP_263073617.1">
    <property type="nucleotide sequence ID" value="NZ_JAOUSF010000004.1"/>
</dbReference>
<evidence type="ECO:0000313" key="2">
    <source>
        <dbReference type="Proteomes" id="UP001209318"/>
    </source>
</evidence>
<accession>A0AAE3LTQ0</accession>
<gene>
    <name evidence="1" type="ORF">OEV98_12395</name>
</gene>
<name>A0AAE3LTQ0_9BACI</name>
<comment type="caution">
    <text evidence="1">The sequence shown here is derived from an EMBL/GenBank/DDBJ whole genome shotgun (WGS) entry which is preliminary data.</text>
</comment>
<organism evidence="1 2">
    <name type="scientific">Perspicuibacillus lycopersici</name>
    <dbReference type="NCBI Taxonomy" id="1325689"/>
    <lineage>
        <taxon>Bacteria</taxon>
        <taxon>Bacillati</taxon>
        <taxon>Bacillota</taxon>
        <taxon>Bacilli</taxon>
        <taxon>Bacillales</taxon>
        <taxon>Bacillaceae</taxon>
        <taxon>Perspicuibacillus</taxon>
    </lineage>
</organism>